<keyword evidence="5" id="KW-0539">Nucleus</keyword>
<evidence type="ECO:0000256" key="3">
    <source>
        <dbReference type="ARBA" id="ARBA00023125"/>
    </source>
</evidence>
<dbReference type="PROSITE" id="PS51032">
    <property type="entry name" value="AP2_ERF"/>
    <property type="match status" value="2"/>
</dbReference>
<feature type="compositionally biased region" description="Basic and acidic residues" evidence="7">
    <location>
        <begin position="15"/>
        <end position="31"/>
    </location>
</feature>
<dbReference type="Proteomes" id="UP000824469">
    <property type="component" value="Unassembled WGS sequence"/>
</dbReference>
<dbReference type="CDD" id="cd00018">
    <property type="entry name" value="AP2"/>
    <property type="match status" value="2"/>
</dbReference>
<evidence type="ECO:0000259" key="8">
    <source>
        <dbReference type="PROSITE" id="PS51032"/>
    </source>
</evidence>
<proteinExistence type="inferred from homology"/>
<organism evidence="9 10">
    <name type="scientific">Taxus chinensis</name>
    <name type="common">Chinese yew</name>
    <name type="synonym">Taxus wallichiana var. chinensis</name>
    <dbReference type="NCBI Taxonomy" id="29808"/>
    <lineage>
        <taxon>Eukaryota</taxon>
        <taxon>Viridiplantae</taxon>
        <taxon>Streptophyta</taxon>
        <taxon>Embryophyta</taxon>
        <taxon>Tracheophyta</taxon>
        <taxon>Spermatophyta</taxon>
        <taxon>Pinopsida</taxon>
        <taxon>Pinidae</taxon>
        <taxon>Conifers II</taxon>
        <taxon>Cupressales</taxon>
        <taxon>Taxaceae</taxon>
        <taxon>Taxus</taxon>
    </lineage>
</organism>
<dbReference type="InterPro" id="IPR001471">
    <property type="entry name" value="AP2/ERF_dom"/>
</dbReference>
<feature type="region of interest" description="Disordered" evidence="7">
    <location>
        <begin position="1"/>
        <end position="97"/>
    </location>
</feature>
<dbReference type="PRINTS" id="PR00367">
    <property type="entry name" value="ETHRSPELEMNT"/>
</dbReference>
<dbReference type="PANTHER" id="PTHR32467">
    <property type="entry name" value="AP2-LIKE ETHYLENE-RESPONSIVE TRANSCRIPTION FACTOR"/>
    <property type="match status" value="1"/>
</dbReference>
<evidence type="ECO:0000256" key="2">
    <source>
        <dbReference type="ARBA" id="ARBA00023015"/>
    </source>
</evidence>
<dbReference type="FunFam" id="3.30.730.10:FF:000004">
    <property type="entry name" value="AP2-like ethylene-responsive transcription factor"/>
    <property type="match status" value="1"/>
</dbReference>
<dbReference type="SMART" id="SM00380">
    <property type="entry name" value="AP2"/>
    <property type="match status" value="2"/>
</dbReference>
<comment type="similarity">
    <text evidence="6">Belongs to the AP2/ERF transcription factor family. AP2 subfamily.</text>
</comment>
<reference evidence="9 10" key="1">
    <citation type="journal article" date="2021" name="Nat. Plants">
        <title>The Taxus genome provides insights into paclitaxel biosynthesis.</title>
        <authorList>
            <person name="Xiong X."/>
            <person name="Gou J."/>
            <person name="Liao Q."/>
            <person name="Li Y."/>
            <person name="Zhou Q."/>
            <person name="Bi G."/>
            <person name="Li C."/>
            <person name="Du R."/>
            <person name="Wang X."/>
            <person name="Sun T."/>
            <person name="Guo L."/>
            <person name="Liang H."/>
            <person name="Lu P."/>
            <person name="Wu Y."/>
            <person name="Zhang Z."/>
            <person name="Ro D.K."/>
            <person name="Shang Y."/>
            <person name="Huang S."/>
            <person name="Yan J."/>
        </authorList>
    </citation>
    <scope>NUCLEOTIDE SEQUENCE [LARGE SCALE GENOMIC DNA]</scope>
    <source>
        <strain evidence="9">Ta-2019</strain>
    </source>
</reference>
<evidence type="ECO:0000313" key="9">
    <source>
        <dbReference type="EMBL" id="KAH9331517.1"/>
    </source>
</evidence>
<evidence type="ECO:0000256" key="4">
    <source>
        <dbReference type="ARBA" id="ARBA00023163"/>
    </source>
</evidence>
<feature type="region of interest" description="Disordered" evidence="7">
    <location>
        <begin position="146"/>
        <end position="192"/>
    </location>
</feature>
<gene>
    <name evidence="9" type="ORF">KI387_003625</name>
</gene>
<evidence type="ECO:0000256" key="6">
    <source>
        <dbReference type="ARBA" id="ARBA00037973"/>
    </source>
</evidence>
<dbReference type="OMA" id="RWTDVTF"/>
<keyword evidence="3" id="KW-0238">DNA-binding</keyword>
<dbReference type="EMBL" id="JAHRHJ020000001">
    <property type="protein sequence ID" value="KAH9331517.1"/>
    <property type="molecule type" value="Genomic_DNA"/>
</dbReference>
<feature type="domain" description="AP2/ERF" evidence="8">
    <location>
        <begin position="283"/>
        <end position="342"/>
    </location>
</feature>
<evidence type="ECO:0000313" key="10">
    <source>
        <dbReference type="Proteomes" id="UP000824469"/>
    </source>
</evidence>
<keyword evidence="4" id="KW-0804">Transcription</keyword>
<evidence type="ECO:0000256" key="1">
    <source>
        <dbReference type="ARBA" id="ARBA00004123"/>
    </source>
</evidence>
<dbReference type="AlphaFoldDB" id="A0AA38H1L2"/>
<accession>A0AA38H1L2</accession>
<feature type="domain" description="AP2/ERF" evidence="8">
    <location>
        <begin position="191"/>
        <end position="247"/>
    </location>
</feature>
<evidence type="ECO:0000256" key="7">
    <source>
        <dbReference type="SAM" id="MobiDB-lite"/>
    </source>
</evidence>
<dbReference type="Gene3D" id="3.30.730.10">
    <property type="entry name" value="AP2/ERF domain"/>
    <property type="match status" value="2"/>
</dbReference>
<protein>
    <recommendedName>
        <fullName evidence="8">AP2/ERF domain-containing protein</fullName>
    </recommendedName>
</protein>
<dbReference type="GO" id="GO:0003700">
    <property type="term" value="F:DNA-binding transcription factor activity"/>
    <property type="evidence" value="ECO:0007669"/>
    <property type="project" value="InterPro"/>
</dbReference>
<dbReference type="InterPro" id="IPR036955">
    <property type="entry name" value="AP2/ERF_dom_sf"/>
</dbReference>
<dbReference type="InterPro" id="IPR016177">
    <property type="entry name" value="DNA-bd_dom_sf"/>
</dbReference>
<comment type="caution">
    <text evidence="9">The sequence shown here is derived from an EMBL/GenBank/DDBJ whole genome shotgun (WGS) entry which is preliminary data.</text>
</comment>
<dbReference type="SUPFAM" id="SSF54171">
    <property type="entry name" value="DNA-binding domain"/>
    <property type="match status" value="2"/>
</dbReference>
<feature type="region of interest" description="Disordered" evidence="7">
    <location>
        <begin position="558"/>
        <end position="587"/>
    </location>
</feature>
<feature type="compositionally biased region" description="Polar residues" evidence="7">
    <location>
        <begin position="79"/>
        <end position="97"/>
    </location>
</feature>
<keyword evidence="10" id="KW-1185">Reference proteome</keyword>
<keyword evidence="2" id="KW-0805">Transcription regulation</keyword>
<comment type="subcellular location">
    <subcellularLocation>
        <location evidence="1">Nucleus</location>
    </subcellularLocation>
</comment>
<dbReference type="Pfam" id="PF00847">
    <property type="entry name" value="AP2"/>
    <property type="match status" value="2"/>
</dbReference>
<dbReference type="PANTHER" id="PTHR32467:SF118">
    <property type="entry name" value="ETHYLENE-RESPONSIVE TRANSCRIPTION FACTOR RAP2-7"/>
    <property type="match status" value="1"/>
</dbReference>
<dbReference type="GO" id="GO:0005634">
    <property type="term" value="C:nucleus"/>
    <property type="evidence" value="ECO:0007669"/>
    <property type="project" value="UniProtKB-SubCell"/>
</dbReference>
<sequence length="587" mass="64381">MLDLNAVPERGNTVGREKDGSDDNNNYKDMESFDSEICSESTKQQQQWRAEQQQDDSGAGTSNSSSVVNSVEVEASSSQGIESTCNNEGETCSNDDYPQNARSAAVFSSKGGSLDLFNISVAVQQPDGGKCERFVTRQFFPATGEMNTGNRWVDLTGGGQQQQQNQKPKPMTAVQQRPKKSRRGPRSKSSQYRGVTFYRRTGRWESHIWECSKQVYLGGFDTALAAARAYDKAAIKFRGVEADINFNLSDYEDDMKQMGHLSKEEFVHILRRQSTGFSRGSSKFRGVTLHKCGKWEARMGQFLGKKCRYIYLGLFDSEVEAARAYDKAAIKCNGREAVTNFDPSLYQNELFTEGQIAESELLTQGQMPAAGAGQSAGTDPNLDLSLGVFSPYGTSLPNTRAEEFKSKSTSPDVRAVADWKKAGFVNTMGEEYSHQQFQLTPFFNMTPPLNTSLSSQQSSLWSGIHYGTFKDSNNGDEARNGVGRSVVSTLPAEQQQQQQQSGWIWQFQSGNVRPAAAAAAPMFSSAASSGFSPQIVSVNSAAAAPSWGFHYHVDHSLGSAENPTSQNSSLNPQAKKIKGLNLPKNTD</sequence>
<dbReference type="GO" id="GO:0003677">
    <property type="term" value="F:DNA binding"/>
    <property type="evidence" value="ECO:0007669"/>
    <property type="project" value="UniProtKB-KW"/>
</dbReference>
<feature type="compositionally biased region" description="Low complexity" evidence="7">
    <location>
        <begin position="44"/>
        <end position="78"/>
    </location>
</feature>
<evidence type="ECO:0000256" key="5">
    <source>
        <dbReference type="ARBA" id="ARBA00023242"/>
    </source>
</evidence>
<feature type="compositionally biased region" description="Polar residues" evidence="7">
    <location>
        <begin position="559"/>
        <end position="572"/>
    </location>
</feature>
<name>A0AA38H1L2_TAXCH</name>
<feature type="compositionally biased region" description="Basic residues" evidence="7">
    <location>
        <begin position="177"/>
        <end position="186"/>
    </location>
</feature>